<evidence type="ECO:0000256" key="2">
    <source>
        <dbReference type="ARBA" id="ARBA00022692"/>
    </source>
</evidence>
<dbReference type="GO" id="GO:0046856">
    <property type="term" value="P:phosphatidylinositol dephosphorylation"/>
    <property type="evidence" value="ECO:0007669"/>
    <property type="project" value="InterPro"/>
</dbReference>
<dbReference type="GO" id="GO:0016020">
    <property type="term" value="C:membrane"/>
    <property type="evidence" value="ECO:0007669"/>
    <property type="project" value="UniProtKB-SubCell"/>
</dbReference>
<keyword evidence="2 6" id="KW-0812">Transmembrane</keyword>
<dbReference type="InterPro" id="IPR000008">
    <property type="entry name" value="C2_dom"/>
</dbReference>
<keyword evidence="3 6" id="KW-1133">Transmembrane helix</keyword>
<name>A0A7S3DGN3_9EUKA</name>
<dbReference type="PROSITE" id="PS50004">
    <property type="entry name" value="C2"/>
    <property type="match status" value="1"/>
</dbReference>
<dbReference type="InterPro" id="IPR036691">
    <property type="entry name" value="Endo/exonu/phosph_ase_sf"/>
</dbReference>
<sequence length="826" mass="92278">MSTFDGQLSLEKLQHQLREGVANETEFRADDIATFVSSGLSMAGAVLICISYFTLPSIRTFGLKVLLMLTISDFFAALSHFFFSPPSPNSMNMSSTAACQVQAVFQQYFFVATFLWTAVYAANQYMFVVRNHTSTGHYFAYYSGFCWGIPLLFVIIAGSDDAFGESGTSWCWIKEGYGGFRLGLFYLPLVVSVVVAAVCVIGVVITTLRLPQPSKNGGQESGKVRESILLSIELSGLFVAFVIIRLPSIIHRIEDFSSQATPAWVEFAHSLLSPAQGFFNALILFTSRHTRARFVRAITHARSGRYKQGEGDGLLSGVDGTGEEQDEERGARSIGSPMASLTRDIYDGEVRVFTGTWNVGNAVPPRDLSAWVEPGYDIYALGVQECNYKVSKHEKTPGINVFTPGRDCEQHWFNIVKDHIGNGYTAVAARSLWYIRIIVLVKNELVPYITNVDSATEATGFFHVLGNKGAVGVSLSLKGTSFCFLSCHLAAHQAKVKERNSNSADILNGIRLGERDIEVTQEFRHVFWFGDFNYRVDLPRETVIEAVRERNFELPKANDQMWREIRAGRALYGFEEGEILFPPTYRYERKKKHPLVITPGNRSPSWEEVTGEEERQYSQKKLRIPSYCDRILFTSMEHAAKARECMILAYDAASPHTFITSDHCPVHATFAVKLLRSPPRALRGKKYRITVSELSCKRLRPVAQILEKNKKGLNTADPYITFRSVYMSGPKCTSVAKDTLNPKWMREEEQVELECTFKGDDDLNISHIQVLVKDRTMIGDVDLMGQGAIPLAGSLREEGTTFSSVLVLRGKPAGRIEGLLQAIEIP</sequence>
<feature type="transmembrane region" description="Helical" evidence="6">
    <location>
        <begin position="185"/>
        <end position="208"/>
    </location>
</feature>
<feature type="transmembrane region" description="Helical" evidence="6">
    <location>
        <begin position="228"/>
        <end position="247"/>
    </location>
</feature>
<feature type="transmembrane region" description="Helical" evidence="6">
    <location>
        <begin position="103"/>
        <end position="127"/>
    </location>
</feature>
<dbReference type="GO" id="GO:0007166">
    <property type="term" value="P:cell surface receptor signaling pathway"/>
    <property type="evidence" value="ECO:0007669"/>
    <property type="project" value="InterPro"/>
</dbReference>
<evidence type="ECO:0000259" key="7">
    <source>
        <dbReference type="PROSITE" id="PS50004"/>
    </source>
</evidence>
<dbReference type="GO" id="GO:0030552">
    <property type="term" value="F:cAMP binding"/>
    <property type="evidence" value="ECO:0007669"/>
    <property type="project" value="InterPro"/>
</dbReference>
<proteinExistence type="predicted"/>
<evidence type="ECO:0000256" key="6">
    <source>
        <dbReference type="SAM" id="Phobius"/>
    </source>
</evidence>
<feature type="region of interest" description="Disordered" evidence="5">
    <location>
        <begin position="309"/>
        <end position="333"/>
    </location>
</feature>
<feature type="transmembrane region" description="Helical" evidence="6">
    <location>
        <begin position="65"/>
        <end position="83"/>
    </location>
</feature>
<keyword evidence="4 6" id="KW-0472">Membrane</keyword>
<dbReference type="PRINTS" id="PR00247">
    <property type="entry name" value="GPCRCAMP"/>
</dbReference>
<feature type="domain" description="C2" evidence="7">
    <location>
        <begin position="666"/>
        <end position="804"/>
    </location>
</feature>
<dbReference type="SMART" id="SM00128">
    <property type="entry name" value="IPPc"/>
    <property type="match status" value="1"/>
</dbReference>
<comment type="subcellular location">
    <subcellularLocation>
        <location evidence="1">Membrane</location>
        <topology evidence="1">Multi-pass membrane protein</topology>
    </subcellularLocation>
</comment>
<dbReference type="Gene3D" id="1.20.1070.10">
    <property type="entry name" value="Rhodopsin 7-helix transmembrane proteins"/>
    <property type="match status" value="1"/>
</dbReference>
<dbReference type="InterPro" id="IPR000848">
    <property type="entry name" value="GPCR_cAMP"/>
</dbReference>
<dbReference type="AlphaFoldDB" id="A0A7S3DGN3"/>
<dbReference type="Pfam" id="PF05462">
    <property type="entry name" value="Dicty_CAR"/>
    <property type="match status" value="1"/>
</dbReference>
<feature type="transmembrane region" description="Helical" evidence="6">
    <location>
        <begin position="139"/>
        <end position="158"/>
    </location>
</feature>
<dbReference type="Gene3D" id="3.60.10.10">
    <property type="entry name" value="Endonuclease/exonuclease/phosphatase"/>
    <property type="match status" value="1"/>
</dbReference>
<dbReference type="InterPro" id="IPR022343">
    <property type="entry name" value="GCR1-cAMP_receptor"/>
</dbReference>
<dbReference type="InterPro" id="IPR035892">
    <property type="entry name" value="C2_domain_sf"/>
</dbReference>
<dbReference type="SMART" id="SM00239">
    <property type="entry name" value="C2"/>
    <property type="match status" value="1"/>
</dbReference>
<accession>A0A7S3DGN3</accession>
<evidence type="ECO:0000256" key="4">
    <source>
        <dbReference type="ARBA" id="ARBA00023136"/>
    </source>
</evidence>
<dbReference type="SUPFAM" id="SSF49562">
    <property type="entry name" value="C2 domain (Calcium/lipid-binding domain, CaLB)"/>
    <property type="match status" value="1"/>
</dbReference>
<evidence type="ECO:0000313" key="9">
    <source>
        <dbReference type="EMBL" id="CAE0256826.1"/>
    </source>
</evidence>
<dbReference type="Pfam" id="PF22669">
    <property type="entry name" value="Exo_endo_phos2"/>
    <property type="match status" value="1"/>
</dbReference>
<dbReference type="InterPro" id="IPR017981">
    <property type="entry name" value="GPCR_2-like_7TM"/>
</dbReference>
<evidence type="ECO:0000259" key="8">
    <source>
        <dbReference type="PROSITE" id="PS50261"/>
    </source>
</evidence>
<evidence type="ECO:0000256" key="5">
    <source>
        <dbReference type="SAM" id="MobiDB-lite"/>
    </source>
</evidence>
<evidence type="ECO:0000256" key="1">
    <source>
        <dbReference type="ARBA" id="ARBA00004141"/>
    </source>
</evidence>
<dbReference type="InterPro" id="IPR046985">
    <property type="entry name" value="IP5"/>
</dbReference>
<gene>
    <name evidence="9" type="ORF">PBIL07802_LOCUS19083</name>
</gene>
<reference evidence="9" key="1">
    <citation type="submission" date="2021-01" db="EMBL/GenBank/DDBJ databases">
        <authorList>
            <person name="Corre E."/>
            <person name="Pelletier E."/>
            <person name="Niang G."/>
            <person name="Scheremetjew M."/>
            <person name="Finn R."/>
            <person name="Kale V."/>
            <person name="Holt S."/>
            <person name="Cochrane G."/>
            <person name="Meng A."/>
            <person name="Brown T."/>
            <person name="Cohen L."/>
        </authorList>
    </citation>
    <scope>NUCLEOTIDE SEQUENCE</scope>
    <source>
        <strain evidence="9">NIES-2562</strain>
    </source>
</reference>
<dbReference type="PROSITE" id="PS50261">
    <property type="entry name" value="G_PROTEIN_RECEP_F2_4"/>
    <property type="match status" value="1"/>
</dbReference>
<feature type="domain" description="G-protein coupled receptors family 2 profile 2" evidence="8">
    <location>
        <begin position="30"/>
        <end position="288"/>
    </location>
</feature>
<dbReference type="SUPFAM" id="SSF81321">
    <property type="entry name" value="Family A G protein-coupled receptor-like"/>
    <property type="match status" value="1"/>
</dbReference>
<dbReference type="PANTHER" id="PTHR11200:SF291">
    <property type="entry name" value="INOSITOL 5-PHOSPHATASE"/>
    <property type="match status" value="1"/>
</dbReference>
<dbReference type="Pfam" id="PF00168">
    <property type="entry name" value="C2"/>
    <property type="match status" value="1"/>
</dbReference>
<feature type="transmembrane region" description="Helical" evidence="6">
    <location>
        <begin position="32"/>
        <end position="53"/>
    </location>
</feature>
<organism evidence="9">
    <name type="scientific">Palpitomonas bilix</name>
    <dbReference type="NCBI Taxonomy" id="652834"/>
    <lineage>
        <taxon>Eukaryota</taxon>
        <taxon>Eukaryota incertae sedis</taxon>
    </lineage>
</organism>
<protein>
    <recommendedName>
        <fullName evidence="10">C2 domain-containing protein</fullName>
    </recommendedName>
</protein>
<dbReference type="Gene3D" id="2.60.40.150">
    <property type="entry name" value="C2 domain"/>
    <property type="match status" value="1"/>
</dbReference>
<dbReference type="GO" id="GO:0004930">
    <property type="term" value="F:G protein-coupled receptor activity"/>
    <property type="evidence" value="ECO:0007669"/>
    <property type="project" value="InterPro"/>
</dbReference>
<dbReference type="PANTHER" id="PTHR11200">
    <property type="entry name" value="INOSITOL 5-PHOSPHATASE"/>
    <property type="match status" value="1"/>
</dbReference>
<dbReference type="PRINTS" id="PR02001">
    <property type="entry name" value="GCR1CAMPR"/>
</dbReference>
<dbReference type="SUPFAM" id="SSF56219">
    <property type="entry name" value="DNase I-like"/>
    <property type="match status" value="1"/>
</dbReference>
<evidence type="ECO:0000256" key="3">
    <source>
        <dbReference type="ARBA" id="ARBA00022989"/>
    </source>
</evidence>
<dbReference type="GO" id="GO:0004439">
    <property type="term" value="F:phosphatidylinositol-4,5-bisphosphate 5-phosphatase activity"/>
    <property type="evidence" value="ECO:0007669"/>
    <property type="project" value="TreeGrafter"/>
</dbReference>
<dbReference type="EMBL" id="HBIB01029276">
    <property type="protein sequence ID" value="CAE0256826.1"/>
    <property type="molecule type" value="Transcribed_RNA"/>
</dbReference>
<dbReference type="InterPro" id="IPR000300">
    <property type="entry name" value="IPPc"/>
</dbReference>
<evidence type="ECO:0008006" key="10">
    <source>
        <dbReference type="Google" id="ProtNLM"/>
    </source>
</evidence>
<dbReference type="CDD" id="cd00030">
    <property type="entry name" value="C2"/>
    <property type="match status" value="1"/>
</dbReference>